<sequence length="197" mass="23734">MEKKELQKDLLFWRDIRLKDWRESYEHFIELTNDENMLIIVLRAHLYLEREINELLSKVSLNGKLLEVQFSHKIDLVKSLGVVDEELIPPIGKLNKIRNQYAHDLEFEVTQKDYQDLLSTLSKKEKAHFEEELINFYKKYPEENKKLTNNFRVLLGSIWGAVKIKNLYFFYYYQTLSKSIAEKEGERIRHEVSKHRN</sequence>
<evidence type="ECO:0000313" key="2">
    <source>
        <dbReference type="Proteomes" id="UP000204391"/>
    </source>
</evidence>
<dbReference type="EMBL" id="CP022437">
    <property type="protein sequence ID" value="ASN04266.1"/>
    <property type="molecule type" value="Genomic_DNA"/>
</dbReference>
<dbReference type="AlphaFoldDB" id="A0A221M9D8"/>
<dbReference type="Proteomes" id="UP000204391">
    <property type="component" value="Chromosome"/>
</dbReference>
<gene>
    <name evidence="1" type="ORF">CFK40_04200</name>
</gene>
<organism evidence="1 2">
    <name type="scientific">Virgibacillus necropolis</name>
    <dbReference type="NCBI Taxonomy" id="163877"/>
    <lineage>
        <taxon>Bacteria</taxon>
        <taxon>Bacillati</taxon>
        <taxon>Bacillota</taxon>
        <taxon>Bacilli</taxon>
        <taxon>Bacillales</taxon>
        <taxon>Bacillaceae</taxon>
        <taxon>Virgibacillus</taxon>
    </lineage>
</organism>
<name>A0A221M9D8_9BACI</name>
<reference evidence="1 2" key="1">
    <citation type="journal article" date="2003" name="Int. J. Syst. Evol. Microbiol.">
        <title>Virgibacillus carmonensis sp. nov., Virgibacillus necropolis sp. nov. and Virgibacillus picturae sp. nov., three novel species isolated from deteriorated mural paintings, transfer of the species of the genus salibacillus to Virgibacillus, as Virgibacillus marismortui comb. nov. and Virgibacillus salexigens comb. nov., and emended description of the genus Virgibacillus.</title>
        <authorList>
            <person name="Heyrman J."/>
            <person name="Logan N.A."/>
            <person name="Busse H.J."/>
            <person name="Balcaen A."/>
            <person name="Lebbe L."/>
            <person name="Rodriguez-Diaz M."/>
            <person name="Swings J."/>
            <person name="De Vos P."/>
        </authorList>
    </citation>
    <scope>NUCLEOTIDE SEQUENCE [LARGE SCALE GENOMIC DNA]</scope>
    <source>
        <strain evidence="1 2">LMG 19488</strain>
    </source>
</reference>
<evidence type="ECO:0000313" key="1">
    <source>
        <dbReference type="EMBL" id="ASN04266.1"/>
    </source>
</evidence>
<keyword evidence="2" id="KW-1185">Reference proteome</keyword>
<dbReference type="SUPFAM" id="SSF158668">
    <property type="entry name" value="MtlR-like"/>
    <property type="match status" value="1"/>
</dbReference>
<dbReference type="InterPro" id="IPR038026">
    <property type="entry name" value="MtlR-like_sf"/>
</dbReference>
<accession>A0A221M9D8</accession>
<protein>
    <submittedName>
        <fullName evidence="1">Uncharacterized protein</fullName>
    </submittedName>
</protein>
<proteinExistence type="predicted"/>
<dbReference type="KEGG" id="vne:CFK40_04200"/>
<dbReference type="RefSeq" id="WP_089530873.1">
    <property type="nucleotide sequence ID" value="NZ_CP022437.1"/>
</dbReference>
<dbReference type="OrthoDB" id="2628554at2"/>
<dbReference type="Gene3D" id="1.20.120.330">
    <property type="entry name" value="Nucleotidyltransferases domain 2"/>
    <property type="match status" value="1"/>
</dbReference>